<dbReference type="Gramene" id="PVH32933">
    <property type="protein sequence ID" value="PVH32933"/>
    <property type="gene ID" value="PAHAL_9G528900"/>
</dbReference>
<dbReference type="EMBL" id="CM008054">
    <property type="protein sequence ID" value="PVH32933.1"/>
    <property type="molecule type" value="Genomic_DNA"/>
</dbReference>
<evidence type="ECO:0000313" key="1">
    <source>
        <dbReference type="EMBL" id="PVH32933.1"/>
    </source>
</evidence>
<dbReference type="AlphaFoldDB" id="A0A2T8I5I2"/>
<name>A0A2T8I5I2_9POAL</name>
<gene>
    <name evidence="1" type="ORF">PAHAL_9G528900</name>
</gene>
<sequence length="66" mass="7508">MPLNLPTFLSSQKFLAMTFERSYISFKPEVPIHTREVGGPKSCHGVPSRSLINLEMNICDWRSQSP</sequence>
<reference evidence="1" key="1">
    <citation type="submission" date="2018-04" db="EMBL/GenBank/DDBJ databases">
        <title>WGS assembly of Panicum hallii.</title>
        <authorList>
            <person name="Lovell J."/>
            <person name="Jenkins J."/>
            <person name="Lowry D."/>
            <person name="Mamidi S."/>
            <person name="Sreedasyam A."/>
            <person name="Weng X."/>
            <person name="Barry K."/>
            <person name="Bonette J."/>
            <person name="Campitelli B."/>
            <person name="Daum C."/>
            <person name="Gordon S."/>
            <person name="Gould B."/>
            <person name="Lipzen A."/>
            <person name="Macqueen A."/>
            <person name="Palacio-Mejia J."/>
            <person name="Plott C."/>
            <person name="Shakirov E."/>
            <person name="Shu S."/>
            <person name="Yoshinaga Y."/>
            <person name="Zane M."/>
            <person name="Rokhsar D."/>
            <person name="Grimwood J."/>
            <person name="Schmutz J."/>
            <person name="Juenger T."/>
        </authorList>
    </citation>
    <scope>NUCLEOTIDE SEQUENCE [LARGE SCALE GENOMIC DNA]</scope>
    <source>
        <strain evidence="1">FIL2</strain>
    </source>
</reference>
<dbReference type="Proteomes" id="UP000243499">
    <property type="component" value="Chromosome 9"/>
</dbReference>
<organism evidence="1">
    <name type="scientific">Panicum hallii</name>
    <dbReference type="NCBI Taxonomy" id="206008"/>
    <lineage>
        <taxon>Eukaryota</taxon>
        <taxon>Viridiplantae</taxon>
        <taxon>Streptophyta</taxon>
        <taxon>Embryophyta</taxon>
        <taxon>Tracheophyta</taxon>
        <taxon>Spermatophyta</taxon>
        <taxon>Magnoliopsida</taxon>
        <taxon>Liliopsida</taxon>
        <taxon>Poales</taxon>
        <taxon>Poaceae</taxon>
        <taxon>PACMAD clade</taxon>
        <taxon>Panicoideae</taxon>
        <taxon>Panicodae</taxon>
        <taxon>Paniceae</taxon>
        <taxon>Panicinae</taxon>
        <taxon>Panicum</taxon>
        <taxon>Panicum sect. Panicum</taxon>
    </lineage>
</organism>
<accession>A0A2T8I5I2</accession>
<proteinExistence type="predicted"/>
<protein>
    <submittedName>
        <fullName evidence="1">Uncharacterized protein</fullName>
    </submittedName>
</protein>